<proteinExistence type="predicted"/>
<accession>A0A9W7SSE2</accession>
<organism evidence="1 2">
    <name type="scientific">Teratosphaeria destructans</name>
    <dbReference type="NCBI Taxonomy" id="418781"/>
    <lineage>
        <taxon>Eukaryota</taxon>
        <taxon>Fungi</taxon>
        <taxon>Dikarya</taxon>
        <taxon>Ascomycota</taxon>
        <taxon>Pezizomycotina</taxon>
        <taxon>Dothideomycetes</taxon>
        <taxon>Dothideomycetidae</taxon>
        <taxon>Mycosphaerellales</taxon>
        <taxon>Teratosphaeriaceae</taxon>
        <taxon>Teratosphaeria</taxon>
    </lineage>
</organism>
<reference evidence="1 2" key="2">
    <citation type="journal article" date="2021" name="Curr. Genet.">
        <title>Genetic response to nitrogen starvation in the aggressive Eucalyptus foliar pathogen Teratosphaeria destructans.</title>
        <authorList>
            <person name="Havenga M."/>
            <person name="Wingfield B.D."/>
            <person name="Wingfield M.J."/>
            <person name="Dreyer L.L."/>
            <person name="Roets F."/>
            <person name="Aylward J."/>
        </authorList>
    </citation>
    <scope>NUCLEOTIDE SEQUENCE [LARGE SCALE GENOMIC DNA]</scope>
    <source>
        <strain evidence="1">CMW44962</strain>
    </source>
</reference>
<evidence type="ECO:0000313" key="1">
    <source>
        <dbReference type="EMBL" id="KAH9827667.1"/>
    </source>
</evidence>
<protein>
    <submittedName>
        <fullName evidence="1">Uncharacterized protein</fullName>
    </submittedName>
</protein>
<dbReference type="EMBL" id="RIBY02001867">
    <property type="protein sequence ID" value="KAH9827667.1"/>
    <property type="molecule type" value="Genomic_DNA"/>
</dbReference>
<evidence type="ECO:0000313" key="2">
    <source>
        <dbReference type="Proteomes" id="UP001138500"/>
    </source>
</evidence>
<dbReference type="AlphaFoldDB" id="A0A9W7SSE2"/>
<name>A0A9W7SSE2_9PEZI</name>
<reference evidence="1 2" key="1">
    <citation type="journal article" date="2018" name="IMA Fungus">
        <title>IMA Genome-F 10: Nine draft genome sequences of Claviceps purpurea s.lat., including C. arundinis, C. humidiphila, and C. cf. spartinae, pseudomolecules for the pitch canker pathogen Fusarium circinatum, draft genome of Davidsoniella eucalypti, Grosmannia galeiformis, Quambalaria eucalypti, and Teratosphaeria destructans.</title>
        <authorList>
            <person name="Wingfield B.D."/>
            <person name="Liu M."/>
            <person name="Nguyen H.D."/>
            <person name="Lane F.A."/>
            <person name="Morgan S.W."/>
            <person name="De Vos L."/>
            <person name="Wilken P.M."/>
            <person name="Duong T.A."/>
            <person name="Aylward J."/>
            <person name="Coetzee M.P."/>
            <person name="Dadej K."/>
            <person name="De Beer Z.W."/>
            <person name="Findlay W."/>
            <person name="Havenga M."/>
            <person name="Kolarik M."/>
            <person name="Menzies J.G."/>
            <person name="Naidoo K."/>
            <person name="Pochopski O."/>
            <person name="Shoukouhi P."/>
            <person name="Santana Q.C."/>
            <person name="Seifert K.A."/>
            <person name="Soal N."/>
            <person name="Steenkamp E.T."/>
            <person name="Tatham C.T."/>
            <person name="van der Nest M.A."/>
            <person name="Wingfield M.J."/>
        </authorList>
    </citation>
    <scope>NUCLEOTIDE SEQUENCE [LARGE SCALE GENOMIC DNA]</scope>
    <source>
        <strain evidence="1">CMW44962</strain>
    </source>
</reference>
<comment type="caution">
    <text evidence="1">The sequence shown here is derived from an EMBL/GenBank/DDBJ whole genome shotgun (WGS) entry which is preliminary data.</text>
</comment>
<gene>
    <name evidence="1" type="ORF">Tdes44962_MAKER00393</name>
</gene>
<dbReference type="Proteomes" id="UP001138500">
    <property type="component" value="Unassembled WGS sequence"/>
</dbReference>
<sequence length="64" mass="6873">MINMKVPMNSEKASLNTRRALGQNRDAFAGFFISAVMLRSMRAPCSANGAVAAVTADDSRPCRP</sequence>
<keyword evidence="2" id="KW-1185">Reference proteome</keyword>